<keyword evidence="2" id="KW-1133">Transmembrane helix</keyword>
<evidence type="ECO:0000313" key="5">
    <source>
        <dbReference type="Proteomes" id="UP001634394"/>
    </source>
</evidence>
<proteinExistence type="predicted"/>
<feature type="chain" id="PRO_5044776664" evidence="3">
    <location>
        <begin position="22"/>
        <end position="338"/>
    </location>
</feature>
<evidence type="ECO:0000313" key="4">
    <source>
        <dbReference type="EMBL" id="KAL3832615.1"/>
    </source>
</evidence>
<feature type="signal peptide" evidence="3">
    <location>
        <begin position="1"/>
        <end position="21"/>
    </location>
</feature>
<keyword evidence="3" id="KW-0732">Signal</keyword>
<reference evidence="4 5" key="1">
    <citation type="submission" date="2024-11" db="EMBL/GenBank/DDBJ databases">
        <title>Chromosome-level genome assembly of the freshwater bivalve Anodonta woodiana.</title>
        <authorList>
            <person name="Chen X."/>
        </authorList>
    </citation>
    <scope>NUCLEOTIDE SEQUENCE [LARGE SCALE GENOMIC DNA]</scope>
    <source>
        <strain evidence="4">MN2024</strain>
        <tissue evidence="4">Gills</tissue>
    </source>
</reference>
<evidence type="ECO:0000256" key="2">
    <source>
        <dbReference type="SAM" id="Phobius"/>
    </source>
</evidence>
<feature type="region of interest" description="Disordered" evidence="1">
    <location>
        <begin position="214"/>
        <end position="238"/>
    </location>
</feature>
<protein>
    <submittedName>
        <fullName evidence="4">Uncharacterized protein</fullName>
    </submittedName>
</protein>
<sequence>MTVRPVHVLFISLLLYELASGDYCRNEGNPSIQFCQGGIISGSKVYINGSSVKTKEDLKDRECVCYLEQTGNRDIRVNGGGTCVYCGLQVRVGDVLFRYNSLASATYGWGWILLNDIKFTMTMGLDRSSDRLSSAFCITIEENQQDSSVVLNLTCEELVSRPSIAISTSPNVITTPPTMVPDTTKGMSPTSTENFIPPKIETIIPTVVIAGNTNGTHGPKANDTYRVTTTTGNDHGEPRIDTRKEEILVGAAVGGSCGGVVLVIVITVIIFICYKRRLKNKYVQRQSTAPARVYTELEFGSRDRQNGSHVYSSIEPQQTYINIVQGLSSETKPVHMIK</sequence>
<comment type="caution">
    <text evidence="4">The sequence shown here is derived from an EMBL/GenBank/DDBJ whole genome shotgun (WGS) entry which is preliminary data.</text>
</comment>
<name>A0ABD3T7S9_SINWO</name>
<dbReference type="AlphaFoldDB" id="A0ABD3T7S9"/>
<accession>A0ABD3T7S9</accession>
<gene>
    <name evidence="4" type="ORF">ACJMK2_024245</name>
</gene>
<keyword evidence="2" id="KW-0472">Membrane</keyword>
<organism evidence="4 5">
    <name type="scientific">Sinanodonta woodiana</name>
    <name type="common">Chinese pond mussel</name>
    <name type="synonym">Anodonta woodiana</name>
    <dbReference type="NCBI Taxonomy" id="1069815"/>
    <lineage>
        <taxon>Eukaryota</taxon>
        <taxon>Metazoa</taxon>
        <taxon>Spiralia</taxon>
        <taxon>Lophotrochozoa</taxon>
        <taxon>Mollusca</taxon>
        <taxon>Bivalvia</taxon>
        <taxon>Autobranchia</taxon>
        <taxon>Heteroconchia</taxon>
        <taxon>Palaeoheterodonta</taxon>
        <taxon>Unionida</taxon>
        <taxon>Unionoidea</taxon>
        <taxon>Unionidae</taxon>
        <taxon>Unioninae</taxon>
        <taxon>Sinanodonta</taxon>
    </lineage>
</organism>
<dbReference type="EMBL" id="JBJQND010000019">
    <property type="protein sequence ID" value="KAL3832615.1"/>
    <property type="molecule type" value="Genomic_DNA"/>
</dbReference>
<feature type="transmembrane region" description="Helical" evidence="2">
    <location>
        <begin position="247"/>
        <end position="274"/>
    </location>
</feature>
<keyword evidence="2" id="KW-0812">Transmembrane</keyword>
<evidence type="ECO:0000256" key="1">
    <source>
        <dbReference type="SAM" id="MobiDB-lite"/>
    </source>
</evidence>
<keyword evidence="5" id="KW-1185">Reference proteome</keyword>
<dbReference type="Proteomes" id="UP001634394">
    <property type="component" value="Unassembled WGS sequence"/>
</dbReference>
<evidence type="ECO:0000256" key="3">
    <source>
        <dbReference type="SAM" id="SignalP"/>
    </source>
</evidence>